<feature type="chain" id="PRO_5008600954" evidence="2">
    <location>
        <begin position="24"/>
        <end position="421"/>
    </location>
</feature>
<feature type="signal peptide" evidence="2">
    <location>
        <begin position="1"/>
        <end position="23"/>
    </location>
</feature>
<dbReference type="EMBL" id="JXMS01000001">
    <property type="protein sequence ID" value="OBQ57650.1"/>
    <property type="molecule type" value="Genomic_DNA"/>
</dbReference>
<keyword evidence="2" id="KW-0732">Signal</keyword>
<evidence type="ECO:0000256" key="1">
    <source>
        <dbReference type="SAM" id="MobiDB-lite"/>
    </source>
</evidence>
<name>A0A1B7XQ49_9BACT</name>
<evidence type="ECO:0000256" key="2">
    <source>
        <dbReference type="SAM" id="SignalP"/>
    </source>
</evidence>
<comment type="caution">
    <text evidence="3">The sequence shown here is derived from an EMBL/GenBank/DDBJ whole genome shotgun (WGS) entry which is preliminary data.</text>
</comment>
<reference evidence="3 4" key="1">
    <citation type="submission" date="2015-01" db="EMBL/GenBank/DDBJ databases">
        <title>Desulfovibrio sp. JC271 draft genome sequence.</title>
        <authorList>
            <person name="Shivani Y."/>
            <person name="Subhash Y."/>
            <person name="Sasikala C."/>
            <person name="Ramana C.V."/>
        </authorList>
    </citation>
    <scope>NUCLEOTIDE SEQUENCE [LARGE SCALE GENOMIC DNA]</scope>
    <source>
        <strain evidence="3 4">JC271</strain>
    </source>
</reference>
<dbReference type="OrthoDB" id="9813452at2"/>
<proteinExistence type="predicted"/>
<organism evidence="3 4">
    <name type="scientific">Halodesulfovibrio spirochaetisodalis</name>
    <dbReference type="NCBI Taxonomy" id="1560234"/>
    <lineage>
        <taxon>Bacteria</taxon>
        <taxon>Pseudomonadati</taxon>
        <taxon>Thermodesulfobacteriota</taxon>
        <taxon>Desulfovibrionia</taxon>
        <taxon>Desulfovibrionales</taxon>
        <taxon>Desulfovibrionaceae</taxon>
        <taxon>Halodesulfovibrio</taxon>
    </lineage>
</organism>
<evidence type="ECO:0000313" key="3">
    <source>
        <dbReference type="EMBL" id="OBQ57650.1"/>
    </source>
</evidence>
<accession>A0A1B7XQ49</accession>
<dbReference type="AlphaFoldDB" id="A0A1B7XQ49"/>
<evidence type="ECO:0000313" key="4">
    <source>
        <dbReference type="Proteomes" id="UP000091979"/>
    </source>
</evidence>
<gene>
    <name evidence="3" type="ORF">SP90_01020</name>
</gene>
<feature type="compositionally biased region" description="Low complexity" evidence="1">
    <location>
        <begin position="82"/>
        <end position="95"/>
    </location>
</feature>
<dbReference type="RefSeq" id="WP_066851667.1">
    <property type="nucleotide sequence ID" value="NZ_JXMS01000001.1"/>
</dbReference>
<dbReference type="Proteomes" id="UP000091979">
    <property type="component" value="Unassembled WGS sequence"/>
</dbReference>
<feature type="region of interest" description="Disordered" evidence="1">
    <location>
        <begin position="67"/>
        <end position="95"/>
    </location>
</feature>
<dbReference type="STRING" id="1560234.SP90_01020"/>
<keyword evidence="4" id="KW-1185">Reference proteome</keyword>
<feature type="compositionally biased region" description="Polar residues" evidence="1">
    <location>
        <begin position="109"/>
        <end position="123"/>
    </location>
</feature>
<dbReference type="PATRIC" id="fig|1560234.3.peg.219"/>
<protein>
    <submittedName>
        <fullName evidence="3">Uncharacterized protein</fullName>
    </submittedName>
</protein>
<feature type="region of interest" description="Disordered" evidence="1">
    <location>
        <begin position="109"/>
        <end position="145"/>
    </location>
</feature>
<sequence>MVSKKVLASVCLATLLVGTQAAAENTGVESVAGNASDATAVSAAGEAGSELSQIQLLEQAIREVEAQVAREGQSETMPSEAAPQSTTQQISPQSAPVLSKVTPVMKYQGQQPVQHAQGSTSPAQAPRTVYRGGTGLSAETPSAPLVNDEGFKMDAADAYEPGFIQEFDNGAINWLTGVVTATGESYASGLEVSSRQARLRTVRAATIEARKNLFKILGKIPVTERLHVRNILHSDEDVMQYVRGDMQNSRIMSTAFNEDGVATVTVSVTLRGVFLEKLIGKRVSFHRLNKNPYSGSTNNAAGAQNSLPITYTGLLVDARDVGVNPAITMNIVDEAGQVLYSPRIVTRNVALKKGMVEYAGSWEEGVASERSASNPLILKAVTVQGKARNNIVISDEQAQLLKQINNANKFLEEGRVVVVCR</sequence>